<sequence length="219" mass="25866">MAAKKSTKTDLEKKIVSAYMTYVLEHEKRPVSVYKFCKTIDTTEEEFYKHFGSLESLQKSIWTMFYKNSIEALEKNKDYQQYSNKDKMLSFFFTFFEILTLNRSYVLFSLQEHNYMFRQMEQLKQLGPLIKDFAKDLIEDGNAEKPFKISQHSPSLFSEGAWLQFLFLLKFWSEDSSPGFEKTDVAIEKSVQTVFDVFDNTPLDSILDFGKFLYKENMA</sequence>
<dbReference type="InterPro" id="IPR036271">
    <property type="entry name" value="Tet_transcr_reg_TetR-rel_C_sf"/>
</dbReference>
<dbReference type="InterPro" id="IPR009057">
    <property type="entry name" value="Homeodomain-like_sf"/>
</dbReference>
<dbReference type="RefSeq" id="WP_129602731.1">
    <property type="nucleotide sequence ID" value="NZ_CP035544.1"/>
</dbReference>
<dbReference type="Proteomes" id="UP000290889">
    <property type="component" value="Chromosome"/>
</dbReference>
<proteinExistence type="predicted"/>
<evidence type="ECO:0000313" key="3">
    <source>
        <dbReference type="Proteomes" id="UP000290889"/>
    </source>
</evidence>
<evidence type="ECO:0000259" key="1">
    <source>
        <dbReference type="Pfam" id="PF17931"/>
    </source>
</evidence>
<reference evidence="2 3" key="1">
    <citation type="submission" date="2019-01" db="EMBL/GenBank/DDBJ databases">
        <title>Muriicola soli sp. nov., isolated from soil.</title>
        <authorList>
            <person name="Kang H.J."/>
            <person name="Kim S.B."/>
        </authorList>
    </citation>
    <scope>NUCLEOTIDE SEQUENCE [LARGE SCALE GENOMIC DNA]</scope>
    <source>
        <strain evidence="2 3">MMS17-SY002</strain>
    </source>
</reference>
<name>A0A411E7U7_9FLAO</name>
<protein>
    <submittedName>
        <fullName evidence="2">TetR/AcrR family transcriptional regulator</fullName>
    </submittedName>
</protein>
<dbReference type="SUPFAM" id="SSF46689">
    <property type="entry name" value="Homeodomain-like"/>
    <property type="match status" value="1"/>
</dbReference>
<dbReference type="KEGG" id="mur:EQY75_02925"/>
<keyword evidence="3" id="KW-1185">Reference proteome</keyword>
<dbReference type="EMBL" id="CP035544">
    <property type="protein sequence ID" value="QBA63593.1"/>
    <property type="molecule type" value="Genomic_DNA"/>
</dbReference>
<dbReference type="AlphaFoldDB" id="A0A411E7U7"/>
<dbReference type="Pfam" id="PF17931">
    <property type="entry name" value="TetR_C_23"/>
    <property type="match status" value="1"/>
</dbReference>
<feature type="domain" description="Tetracyclin repressor-like C-terminal" evidence="1">
    <location>
        <begin position="87"/>
        <end position="213"/>
    </location>
</feature>
<evidence type="ECO:0000313" key="2">
    <source>
        <dbReference type="EMBL" id="QBA63593.1"/>
    </source>
</evidence>
<dbReference type="InterPro" id="IPR041673">
    <property type="entry name" value="TetR_C_23"/>
</dbReference>
<dbReference type="OrthoDB" id="977687at2"/>
<dbReference type="SUPFAM" id="SSF48498">
    <property type="entry name" value="Tetracyclin repressor-like, C-terminal domain"/>
    <property type="match status" value="1"/>
</dbReference>
<organism evidence="2 3">
    <name type="scientific">Muriicola soli</name>
    <dbReference type="NCBI Taxonomy" id="2507538"/>
    <lineage>
        <taxon>Bacteria</taxon>
        <taxon>Pseudomonadati</taxon>
        <taxon>Bacteroidota</taxon>
        <taxon>Flavobacteriia</taxon>
        <taxon>Flavobacteriales</taxon>
        <taxon>Flavobacteriaceae</taxon>
        <taxon>Muriicola</taxon>
    </lineage>
</organism>
<accession>A0A411E7U7</accession>
<dbReference type="Gene3D" id="1.10.357.10">
    <property type="entry name" value="Tetracycline Repressor, domain 2"/>
    <property type="match status" value="1"/>
</dbReference>
<gene>
    <name evidence="2" type="ORF">EQY75_02925</name>
</gene>